<reference evidence="2 3" key="1">
    <citation type="submission" date="2019-03" db="EMBL/GenBank/DDBJ databases">
        <title>Draft genome sequences of novel Actinobacteria.</title>
        <authorList>
            <person name="Sahin N."/>
            <person name="Ay H."/>
            <person name="Saygin H."/>
        </authorList>
    </citation>
    <scope>NUCLEOTIDE SEQUENCE [LARGE SCALE GENOMIC DNA]</scope>
    <source>
        <strain evidence="2 3">DSM 45347</strain>
    </source>
</reference>
<sequence>MVMSAMRKPTAPAAETHEGARPPTARKVLILGSTLALALGVLATPAQAFTSAETDAATTAATLSSGTAQERTATWHFWKSYWTKSDCYVAGLNVKASNPRYKAAMCVPGRGTDKKPKWHLYILY</sequence>
<evidence type="ECO:0000313" key="3">
    <source>
        <dbReference type="Proteomes" id="UP000295431"/>
    </source>
</evidence>
<dbReference type="EMBL" id="SMJW01000435">
    <property type="protein sequence ID" value="TDC02612.1"/>
    <property type="molecule type" value="Genomic_DNA"/>
</dbReference>
<keyword evidence="3" id="KW-1185">Reference proteome</keyword>
<name>A0A4R4N871_9ACTN</name>
<protein>
    <submittedName>
        <fullName evidence="2">Uncharacterized protein</fullName>
    </submittedName>
</protein>
<dbReference type="Proteomes" id="UP000295431">
    <property type="component" value="Unassembled WGS sequence"/>
</dbReference>
<dbReference type="OrthoDB" id="3482886at2"/>
<dbReference type="RefSeq" id="WP_131945219.1">
    <property type="nucleotide sequence ID" value="NZ_BAAAMX010000001.1"/>
</dbReference>
<evidence type="ECO:0000313" key="2">
    <source>
        <dbReference type="EMBL" id="TDC02612.1"/>
    </source>
</evidence>
<evidence type="ECO:0000256" key="1">
    <source>
        <dbReference type="SAM" id="MobiDB-lite"/>
    </source>
</evidence>
<organism evidence="2 3">
    <name type="scientific">Actinomadura bangladeshensis</name>
    <dbReference type="NCBI Taxonomy" id="453573"/>
    <lineage>
        <taxon>Bacteria</taxon>
        <taxon>Bacillati</taxon>
        <taxon>Actinomycetota</taxon>
        <taxon>Actinomycetes</taxon>
        <taxon>Streptosporangiales</taxon>
        <taxon>Thermomonosporaceae</taxon>
        <taxon>Actinomadura</taxon>
    </lineage>
</organism>
<feature type="region of interest" description="Disordered" evidence="1">
    <location>
        <begin position="1"/>
        <end position="21"/>
    </location>
</feature>
<comment type="caution">
    <text evidence="2">The sequence shown here is derived from an EMBL/GenBank/DDBJ whole genome shotgun (WGS) entry which is preliminary data.</text>
</comment>
<dbReference type="AlphaFoldDB" id="A0A4R4N871"/>
<accession>A0A4R4N871</accession>
<proteinExistence type="predicted"/>
<gene>
    <name evidence="2" type="ORF">E1284_39310</name>
</gene>